<dbReference type="PANTHER" id="PTHR16557">
    <property type="entry name" value="ALKYLATED DNA REPAIR PROTEIN ALKB-RELATED"/>
    <property type="match status" value="1"/>
</dbReference>
<dbReference type="GO" id="GO:0008198">
    <property type="term" value="F:ferrous iron binding"/>
    <property type="evidence" value="ECO:0007669"/>
    <property type="project" value="TreeGrafter"/>
</dbReference>
<feature type="binding site" evidence="5">
    <location>
        <position position="208"/>
    </location>
    <ligand>
        <name>Fe cation</name>
        <dbReference type="ChEBI" id="CHEBI:24875"/>
        <note>catalytic</note>
    </ligand>
</feature>
<feature type="binding site" evidence="5">
    <location>
        <position position="264"/>
    </location>
    <ligand>
        <name>Fe cation</name>
        <dbReference type="ChEBI" id="CHEBI:24875"/>
        <note>catalytic</note>
    </ligand>
</feature>
<organism evidence="7 8">
    <name type="scientific">Acropora cervicornis</name>
    <name type="common">Staghorn coral</name>
    <dbReference type="NCBI Taxonomy" id="6130"/>
    <lineage>
        <taxon>Eukaryota</taxon>
        <taxon>Metazoa</taxon>
        <taxon>Cnidaria</taxon>
        <taxon>Anthozoa</taxon>
        <taxon>Hexacorallia</taxon>
        <taxon>Scleractinia</taxon>
        <taxon>Astrocoeniina</taxon>
        <taxon>Acroporidae</taxon>
        <taxon>Acropora</taxon>
    </lineage>
</organism>
<comment type="cofactor">
    <cofactor evidence="5">
        <name>Fe(2+)</name>
        <dbReference type="ChEBI" id="CHEBI:29033"/>
    </cofactor>
    <text evidence="5">Binds 1 Fe(2+) ion per subunit.</text>
</comment>
<keyword evidence="1 5" id="KW-0479">Metal-binding</keyword>
<dbReference type="GO" id="GO:0035515">
    <property type="term" value="F:oxidative RNA demethylase activity"/>
    <property type="evidence" value="ECO:0007669"/>
    <property type="project" value="TreeGrafter"/>
</dbReference>
<dbReference type="InterPro" id="IPR004574">
    <property type="entry name" value="Alkb"/>
</dbReference>
<dbReference type="InterPro" id="IPR005123">
    <property type="entry name" value="Oxoglu/Fe-dep_dioxygenase_dom"/>
</dbReference>
<dbReference type="GO" id="GO:0005737">
    <property type="term" value="C:cytoplasm"/>
    <property type="evidence" value="ECO:0007669"/>
    <property type="project" value="TreeGrafter"/>
</dbReference>
<evidence type="ECO:0000256" key="3">
    <source>
        <dbReference type="ARBA" id="ARBA00023002"/>
    </source>
</evidence>
<reference evidence="7" key="2">
    <citation type="journal article" date="2023" name="Science">
        <title>Genomic signatures of disease resistance in endangered staghorn corals.</title>
        <authorList>
            <person name="Vollmer S.V."/>
            <person name="Selwyn J.D."/>
            <person name="Despard B.A."/>
            <person name="Roesel C.L."/>
        </authorList>
    </citation>
    <scope>NUCLEOTIDE SEQUENCE</scope>
    <source>
        <strain evidence="7">K2</strain>
    </source>
</reference>
<feature type="binding site" evidence="5">
    <location>
        <position position="210"/>
    </location>
    <ligand>
        <name>Fe cation</name>
        <dbReference type="ChEBI" id="CHEBI:24875"/>
        <note>catalytic</note>
    </ligand>
</feature>
<sequence>MADVDARYGNEKISTERVDFVREEYKRYKRKKPPPDFSEVIDFQDPATFGGRVEELDLKDRALRSKFGLKRSTEWQAYKLSSCPGFMFIVNPFLPGAQHYWTLRCMMDFPRKPNVCNLDAHVTLDPSKSVWEESTGEKSDLMERLRWVHLGYHFDYNVVDYKSEKYYEFPSDLAGLTRHIANAIGYPDYSPEAGIVNYYPLGGSMGGHTDHYESDLSWPLISLSFGQSAIFLIGGATRDIRPSALYIRSGDLLIMSGESRTAFHAVPRIMKVGEENEAPPSLKWQKSLEALIRLYGLDASDMNEDVRNVCKEKKDNINHASLNTAKSDFECKQGSEIDDLPCKPTETCDCNKLEFFGNSFRKNYVNQEEWRKFEIYLSKTRININVRQVHEKGKTVESNCP</sequence>
<keyword evidence="4 5" id="KW-0408">Iron</keyword>
<name>A0AAD9QPF1_ACRCE</name>
<dbReference type="GO" id="GO:0035513">
    <property type="term" value="P:oxidative RNA demethylation"/>
    <property type="evidence" value="ECO:0007669"/>
    <property type="project" value="TreeGrafter"/>
</dbReference>
<dbReference type="Gene3D" id="2.60.120.590">
    <property type="entry name" value="Alpha-ketoglutarate-dependent dioxygenase AlkB-like"/>
    <property type="match status" value="1"/>
</dbReference>
<comment type="caution">
    <text evidence="7">The sequence shown here is derived from an EMBL/GenBank/DDBJ whole genome shotgun (WGS) entry which is preliminary data.</text>
</comment>
<reference evidence="7" key="1">
    <citation type="journal article" date="2023" name="G3 (Bethesda)">
        <title>Whole genome assembly and annotation of the endangered Caribbean coral Acropora cervicornis.</title>
        <authorList>
            <person name="Selwyn J.D."/>
            <person name="Vollmer S.V."/>
        </authorList>
    </citation>
    <scope>NUCLEOTIDE SEQUENCE</scope>
    <source>
        <strain evidence="7">K2</strain>
    </source>
</reference>
<evidence type="ECO:0000256" key="2">
    <source>
        <dbReference type="ARBA" id="ARBA00022964"/>
    </source>
</evidence>
<evidence type="ECO:0000313" key="8">
    <source>
        <dbReference type="Proteomes" id="UP001249851"/>
    </source>
</evidence>
<dbReference type="Proteomes" id="UP001249851">
    <property type="component" value="Unassembled WGS sequence"/>
</dbReference>
<dbReference type="EMBL" id="JARQWQ010000021">
    <property type="protein sequence ID" value="KAK2565048.1"/>
    <property type="molecule type" value="Genomic_DNA"/>
</dbReference>
<keyword evidence="2 7" id="KW-0223">Dioxygenase</keyword>
<dbReference type="AlphaFoldDB" id="A0AAD9QPF1"/>
<dbReference type="PANTHER" id="PTHR16557:SF2">
    <property type="entry name" value="NUCLEIC ACID DIOXYGENASE ALKBH1"/>
    <property type="match status" value="1"/>
</dbReference>
<protein>
    <submittedName>
        <fullName evidence="7">Nucleic acid dioxygenase ALKBH1</fullName>
    </submittedName>
</protein>
<dbReference type="Pfam" id="PF13532">
    <property type="entry name" value="2OG-FeII_Oxy_2"/>
    <property type="match status" value="1"/>
</dbReference>
<dbReference type="PROSITE" id="PS51471">
    <property type="entry name" value="FE2OG_OXY"/>
    <property type="match status" value="1"/>
</dbReference>
<evidence type="ECO:0000313" key="7">
    <source>
        <dbReference type="EMBL" id="KAK2565048.1"/>
    </source>
</evidence>
<keyword evidence="8" id="KW-1185">Reference proteome</keyword>
<evidence type="ECO:0000259" key="6">
    <source>
        <dbReference type="PROSITE" id="PS51471"/>
    </source>
</evidence>
<evidence type="ECO:0000256" key="1">
    <source>
        <dbReference type="ARBA" id="ARBA00022723"/>
    </source>
</evidence>
<dbReference type="SUPFAM" id="SSF51197">
    <property type="entry name" value="Clavaminate synthase-like"/>
    <property type="match status" value="1"/>
</dbReference>
<accession>A0AAD9QPF1</accession>
<dbReference type="GO" id="GO:0005634">
    <property type="term" value="C:nucleus"/>
    <property type="evidence" value="ECO:0007669"/>
    <property type="project" value="TreeGrafter"/>
</dbReference>
<dbReference type="InterPro" id="IPR037151">
    <property type="entry name" value="AlkB-like_sf"/>
</dbReference>
<evidence type="ECO:0000256" key="4">
    <source>
        <dbReference type="ARBA" id="ARBA00023004"/>
    </source>
</evidence>
<feature type="domain" description="Fe2OG dioxygenase" evidence="6">
    <location>
        <begin position="190"/>
        <end position="287"/>
    </location>
</feature>
<proteinExistence type="predicted"/>
<gene>
    <name evidence="7" type="ORF">P5673_011768</name>
</gene>
<keyword evidence="3" id="KW-0560">Oxidoreductase</keyword>
<dbReference type="GO" id="GO:0035516">
    <property type="term" value="F:broad specificity oxidative DNA demethylase activity"/>
    <property type="evidence" value="ECO:0007669"/>
    <property type="project" value="TreeGrafter"/>
</dbReference>
<dbReference type="InterPro" id="IPR027450">
    <property type="entry name" value="AlkB-like"/>
</dbReference>
<evidence type="ECO:0000256" key="5">
    <source>
        <dbReference type="PIRSR" id="PIRSR604574-2"/>
    </source>
</evidence>